<feature type="domain" description="DUF6894" evidence="1">
    <location>
        <begin position="3"/>
        <end position="71"/>
    </location>
</feature>
<dbReference type="InterPro" id="IPR054189">
    <property type="entry name" value="DUF6894"/>
</dbReference>
<gene>
    <name evidence="2" type="ORF">MMSR116_06345</name>
</gene>
<dbReference type="RefSeq" id="WP_010683303.1">
    <property type="nucleotide sequence ID" value="NZ_CP043538.1"/>
</dbReference>
<sequence>MPRYHFNVHDGVDVPDPTGADFADWQTARVEAIRRVGVIFKDEPQRIALGEDWRMEVTDETGLILFRLDFSSSEAPVLAGAGHSPLEQT</sequence>
<dbReference type="Proteomes" id="UP000012488">
    <property type="component" value="Chromosome"/>
</dbReference>
<protein>
    <recommendedName>
        <fullName evidence="1">DUF6894 domain-containing protein</fullName>
    </recommendedName>
</protein>
<evidence type="ECO:0000313" key="3">
    <source>
        <dbReference type="Proteomes" id="UP000012488"/>
    </source>
</evidence>
<evidence type="ECO:0000259" key="1">
    <source>
        <dbReference type="Pfam" id="PF21834"/>
    </source>
</evidence>
<name>A0A6B9FIG7_9HYPH</name>
<dbReference type="Pfam" id="PF21834">
    <property type="entry name" value="DUF6894"/>
    <property type="match status" value="1"/>
</dbReference>
<organism evidence="2 3">
    <name type="scientific">Methylobacterium mesophilicum SR1.6/6</name>
    <dbReference type="NCBI Taxonomy" id="908290"/>
    <lineage>
        <taxon>Bacteria</taxon>
        <taxon>Pseudomonadati</taxon>
        <taxon>Pseudomonadota</taxon>
        <taxon>Alphaproteobacteria</taxon>
        <taxon>Hyphomicrobiales</taxon>
        <taxon>Methylobacteriaceae</taxon>
        <taxon>Methylobacterium</taxon>
    </lineage>
</organism>
<dbReference type="OrthoDB" id="7575967at2"/>
<evidence type="ECO:0000313" key="2">
    <source>
        <dbReference type="EMBL" id="QGY01566.1"/>
    </source>
</evidence>
<accession>A0A6B9FIG7</accession>
<reference evidence="2 3" key="1">
    <citation type="journal article" date="2012" name="Genet. Mol. Biol.">
        <title>Analysis of 16S rRNA and mxaF genes revealing insights into Methylobacterium niche-specific plant association.</title>
        <authorList>
            <person name="Dourado M.N."/>
            <person name="Andreote F.D."/>
            <person name="Dini-Andreote F."/>
            <person name="Conti R."/>
            <person name="Araujo J.M."/>
            <person name="Araujo W.L."/>
        </authorList>
    </citation>
    <scope>NUCLEOTIDE SEQUENCE [LARGE SCALE GENOMIC DNA]</scope>
    <source>
        <strain evidence="2 3">SR1.6/6</strain>
    </source>
</reference>
<reference evidence="2 3" key="2">
    <citation type="journal article" date="2013" name="Genome Announc.">
        <title>Draft Genome Sequence of Methylobacterium mesophilicum Strain SR1.6/6, Isolated from Citrus sinensis.</title>
        <authorList>
            <person name="Marinho Almeida D."/>
            <person name="Dini-Andreote F."/>
            <person name="Camargo Neves A.A."/>
            <person name="Juca Ramos R.T."/>
            <person name="Andreote F.D."/>
            <person name="Carneiro A.R."/>
            <person name="Oliveira de Souza Lima A."/>
            <person name="Caracciolo Gomes de Sa P.H."/>
            <person name="Ribeiro Barbosa M.S."/>
            <person name="Araujo W.L."/>
            <person name="Silva A."/>
        </authorList>
    </citation>
    <scope>NUCLEOTIDE SEQUENCE [LARGE SCALE GENOMIC DNA]</scope>
    <source>
        <strain evidence="2 3">SR1.6/6</strain>
    </source>
</reference>
<dbReference type="EMBL" id="CP043538">
    <property type="protein sequence ID" value="QGY01566.1"/>
    <property type="molecule type" value="Genomic_DNA"/>
</dbReference>
<dbReference type="AlphaFoldDB" id="A0A6B9FIG7"/>
<proteinExistence type="predicted"/>
<dbReference type="KEGG" id="mmes:MMSR116_06345"/>